<dbReference type="AlphaFoldDB" id="A0A9W4EW52"/>
<accession>A0A9W4EW52</accession>
<protein>
    <submittedName>
        <fullName evidence="1">Uncharacterized protein</fullName>
    </submittedName>
</protein>
<name>A0A9W4EW52_BACTO</name>
<dbReference type="Proteomes" id="UP000055316">
    <property type="component" value="Chromosome"/>
</dbReference>
<gene>
    <name evidence="1" type="ORF">KNN_05178</name>
</gene>
<evidence type="ECO:0000313" key="1">
    <source>
        <dbReference type="EMBL" id="BAR86021.1"/>
    </source>
</evidence>
<evidence type="ECO:0000313" key="2">
    <source>
        <dbReference type="Proteomes" id="UP000055316"/>
    </source>
</evidence>
<dbReference type="EMBL" id="AP014864">
    <property type="protein sequence ID" value="BAR86021.1"/>
    <property type="molecule type" value="Genomic_DNA"/>
</dbReference>
<proteinExistence type="predicted"/>
<organism evidence="1 2">
    <name type="scientific">Bacillus thuringiensis subsp. tolworthi</name>
    <dbReference type="NCBI Taxonomy" id="1442"/>
    <lineage>
        <taxon>Bacteria</taxon>
        <taxon>Bacillati</taxon>
        <taxon>Bacillota</taxon>
        <taxon>Bacilli</taxon>
        <taxon>Bacillales</taxon>
        <taxon>Bacillaceae</taxon>
        <taxon>Bacillus</taxon>
        <taxon>Bacillus cereus group</taxon>
    </lineage>
</organism>
<reference evidence="1 2" key="1">
    <citation type="submission" date="2015-05" db="EMBL/GenBank/DDBJ databases">
        <title>Whole genome sequence of Bacillus thuringiensis serovar tolworthi Pasteur Institute Standard strain.</title>
        <authorList>
            <person name="Kanda K."/>
            <person name="Nakashima K."/>
            <person name="Nagano Y."/>
        </authorList>
    </citation>
    <scope>NUCLEOTIDE SEQUENCE [LARGE SCALE GENOMIC DNA]</scope>
    <source>
        <strain evidence="1 2">Pasteur Institute Standard strain</strain>
    </source>
</reference>
<sequence length="67" mass="7995">MNAVKEKAKKDFQDDYMTQNYVADEPSKVFDYINGIELKSQEELNVMKKVINDFPNDFMTTEYVYNR</sequence>